<dbReference type="OrthoDB" id="10255522at2759"/>
<dbReference type="KEGG" id="cput:CONPUDRAFT_155560"/>
<feature type="region of interest" description="Disordered" evidence="2">
    <location>
        <begin position="229"/>
        <end position="248"/>
    </location>
</feature>
<gene>
    <name evidence="3" type="ORF">CONPUDRAFT_155560</name>
</gene>
<keyword evidence="1" id="KW-0175">Coiled coil</keyword>
<evidence type="ECO:0000313" key="3">
    <source>
        <dbReference type="EMBL" id="EIW78843.1"/>
    </source>
</evidence>
<proteinExistence type="predicted"/>
<dbReference type="AlphaFoldDB" id="A0A5M3MIC3"/>
<dbReference type="EMBL" id="JH711581">
    <property type="protein sequence ID" value="EIW78843.1"/>
    <property type="molecule type" value="Genomic_DNA"/>
</dbReference>
<reference evidence="4" key="1">
    <citation type="journal article" date="2012" name="Science">
        <title>The Paleozoic origin of enzymatic lignin decomposition reconstructed from 31 fungal genomes.</title>
        <authorList>
            <person name="Floudas D."/>
            <person name="Binder M."/>
            <person name="Riley R."/>
            <person name="Barry K."/>
            <person name="Blanchette R.A."/>
            <person name="Henrissat B."/>
            <person name="Martinez A.T."/>
            <person name="Otillar R."/>
            <person name="Spatafora J.W."/>
            <person name="Yadav J.S."/>
            <person name="Aerts A."/>
            <person name="Benoit I."/>
            <person name="Boyd A."/>
            <person name="Carlson A."/>
            <person name="Copeland A."/>
            <person name="Coutinho P.M."/>
            <person name="de Vries R.P."/>
            <person name="Ferreira P."/>
            <person name="Findley K."/>
            <person name="Foster B."/>
            <person name="Gaskell J."/>
            <person name="Glotzer D."/>
            <person name="Gorecki P."/>
            <person name="Heitman J."/>
            <person name="Hesse C."/>
            <person name="Hori C."/>
            <person name="Igarashi K."/>
            <person name="Jurgens J.A."/>
            <person name="Kallen N."/>
            <person name="Kersten P."/>
            <person name="Kohler A."/>
            <person name="Kuees U."/>
            <person name="Kumar T.K.A."/>
            <person name="Kuo A."/>
            <person name="LaButti K."/>
            <person name="Larrondo L.F."/>
            <person name="Lindquist E."/>
            <person name="Ling A."/>
            <person name="Lombard V."/>
            <person name="Lucas S."/>
            <person name="Lundell T."/>
            <person name="Martin R."/>
            <person name="McLaughlin D.J."/>
            <person name="Morgenstern I."/>
            <person name="Morin E."/>
            <person name="Murat C."/>
            <person name="Nagy L.G."/>
            <person name="Nolan M."/>
            <person name="Ohm R.A."/>
            <person name="Patyshakuliyeva A."/>
            <person name="Rokas A."/>
            <person name="Ruiz-Duenas F.J."/>
            <person name="Sabat G."/>
            <person name="Salamov A."/>
            <person name="Samejima M."/>
            <person name="Schmutz J."/>
            <person name="Slot J.C."/>
            <person name="St John F."/>
            <person name="Stenlid J."/>
            <person name="Sun H."/>
            <person name="Sun S."/>
            <person name="Syed K."/>
            <person name="Tsang A."/>
            <person name="Wiebenga A."/>
            <person name="Young D."/>
            <person name="Pisabarro A."/>
            <person name="Eastwood D.C."/>
            <person name="Martin F."/>
            <person name="Cullen D."/>
            <person name="Grigoriev I.V."/>
            <person name="Hibbett D.S."/>
        </authorList>
    </citation>
    <scope>NUCLEOTIDE SEQUENCE [LARGE SCALE GENOMIC DNA]</scope>
    <source>
        <strain evidence="4">RWD-64-598 SS2</strain>
    </source>
</reference>
<protein>
    <submittedName>
        <fullName evidence="3">Uncharacterized protein</fullName>
    </submittedName>
</protein>
<evidence type="ECO:0000256" key="1">
    <source>
        <dbReference type="SAM" id="Coils"/>
    </source>
</evidence>
<evidence type="ECO:0000256" key="2">
    <source>
        <dbReference type="SAM" id="MobiDB-lite"/>
    </source>
</evidence>
<comment type="caution">
    <text evidence="3">The sequence shown here is derived from an EMBL/GenBank/DDBJ whole genome shotgun (WGS) entry which is preliminary data.</text>
</comment>
<evidence type="ECO:0000313" key="4">
    <source>
        <dbReference type="Proteomes" id="UP000053558"/>
    </source>
</evidence>
<keyword evidence="4" id="KW-1185">Reference proteome</keyword>
<dbReference type="GeneID" id="19203473"/>
<feature type="region of interest" description="Disordered" evidence="2">
    <location>
        <begin position="330"/>
        <end position="350"/>
    </location>
</feature>
<feature type="compositionally biased region" description="Basic and acidic residues" evidence="2">
    <location>
        <begin position="339"/>
        <end position="350"/>
    </location>
</feature>
<organism evidence="3 4">
    <name type="scientific">Coniophora puteana (strain RWD-64-598)</name>
    <name type="common">Brown rot fungus</name>
    <dbReference type="NCBI Taxonomy" id="741705"/>
    <lineage>
        <taxon>Eukaryota</taxon>
        <taxon>Fungi</taxon>
        <taxon>Dikarya</taxon>
        <taxon>Basidiomycota</taxon>
        <taxon>Agaricomycotina</taxon>
        <taxon>Agaricomycetes</taxon>
        <taxon>Agaricomycetidae</taxon>
        <taxon>Boletales</taxon>
        <taxon>Coniophorineae</taxon>
        <taxon>Coniophoraceae</taxon>
        <taxon>Coniophora</taxon>
    </lineage>
</organism>
<dbReference type="Proteomes" id="UP000053558">
    <property type="component" value="Unassembled WGS sequence"/>
</dbReference>
<accession>A0A5M3MIC3</accession>
<dbReference type="RefSeq" id="XP_007770615.1">
    <property type="nucleotide sequence ID" value="XM_007772425.1"/>
</dbReference>
<sequence length="350" mass="40212">MQAAVNITHTSLFTVNDDSTELTGPRVVLDISYCHAGGSKEDRCDLCETKKRYGALKADNDYLKWRITCFENDEATLSRALECVHDEIRTKTQAYDKMEEHFAISQTRVEELEQTEARLTLARDALKNESRKLVRQLQATRSEHAEDKERLKATHEANARLLKEKDALIGQLATENHKLSNCLKDEKLSGAEAREHDAQFIAKLQRTTAKLEAERSQLIEKMARLERELNKEHQAESSQNQNGELLRENRILASQNDVLKESKEDLKRKLNSANENFERLKIMVNDARHQNESLVKENGRMVMKSKAMKHDAEALADELAKTRQELAGYQKRARRINGHSKDIEHLSRRA</sequence>
<feature type="coiled-coil region" evidence="1">
    <location>
        <begin position="95"/>
        <end position="165"/>
    </location>
</feature>
<name>A0A5M3MIC3_CONPW</name>